<keyword evidence="4" id="KW-0802">TPR repeat</keyword>
<dbReference type="SMART" id="SM00028">
    <property type="entry name" value="TPR"/>
    <property type="match status" value="3"/>
</dbReference>
<dbReference type="GO" id="GO:0005737">
    <property type="term" value="C:cytoplasm"/>
    <property type="evidence" value="ECO:0007669"/>
    <property type="project" value="UniProtKB-SubCell"/>
</dbReference>
<evidence type="ECO:0000259" key="5">
    <source>
        <dbReference type="Pfam" id="PF23322"/>
    </source>
</evidence>
<evidence type="ECO:0000256" key="3">
    <source>
        <dbReference type="ARBA" id="ARBA00022737"/>
    </source>
</evidence>
<organism evidence="6">
    <name type="scientific">Lygus hesperus</name>
    <name type="common">Western plant bug</name>
    <dbReference type="NCBI Taxonomy" id="30085"/>
    <lineage>
        <taxon>Eukaryota</taxon>
        <taxon>Metazoa</taxon>
        <taxon>Ecdysozoa</taxon>
        <taxon>Arthropoda</taxon>
        <taxon>Hexapoda</taxon>
        <taxon>Insecta</taxon>
        <taxon>Pterygota</taxon>
        <taxon>Neoptera</taxon>
        <taxon>Paraneoptera</taxon>
        <taxon>Hemiptera</taxon>
        <taxon>Heteroptera</taxon>
        <taxon>Panheteroptera</taxon>
        <taxon>Cimicomorpha</taxon>
        <taxon>Miridae</taxon>
        <taxon>Mirini</taxon>
        <taxon>Lygus</taxon>
    </lineage>
</organism>
<dbReference type="PANTHER" id="PTHR11242:SF0">
    <property type="entry name" value="TPR_REGION DOMAIN-CONTAINING PROTEIN"/>
    <property type="match status" value="1"/>
</dbReference>
<feature type="non-terminal residue" evidence="6">
    <location>
        <position position="1"/>
    </location>
</feature>
<dbReference type="GO" id="GO:0003755">
    <property type="term" value="F:peptidyl-prolyl cis-trans isomerase activity"/>
    <property type="evidence" value="ECO:0007669"/>
    <property type="project" value="InterPro"/>
</dbReference>
<name>A0A146LPK0_LYGHE</name>
<dbReference type="SUPFAM" id="SSF54534">
    <property type="entry name" value="FKBP-like"/>
    <property type="match status" value="1"/>
</dbReference>
<dbReference type="Pfam" id="PF23322">
    <property type="entry name" value="PPIase_AIP"/>
    <property type="match status" value="1"/>
</dbReference>
<comment type="subcellular location">
    <subcellularLocation>
        <location evidence="1">Cytoplasm</location>
    </subcellularLocation>
</comment>
<proteinExistence type="predicted"/>
<gene>
    <name evidence="6" type="primary">AIP_1</name>
    <name evidence="6" type="ORF">g.64684</name>
</gene>
<dbReference type="SUPFAM" id="SSF48452">
    <property type="entry name" value="TPR-like"/>
    <property type="match status" value="1"/>
</dbReference>
<dbReference type="InterPro" id="IPR011990">
    <property type="entry name" value="TPR-like_helical_dom_sf"/>
</dbReference>
<dbReference type="InterPro" id="IPR056277">
    <property type="entry name" value="PPIase_AIP"/>
</dbReference>
<dbReference type="AlphaFoldDB" id="A0A146LPK0"/>
<reference evidence="6" key="1">
    <citation type="journal article" date="2016" name="Gigascience">
        <title>De novo construction of an expanded transcriptome assembly for the western tarnished plant bug, Lygus hesperus.</title>
        <authorList>
            <person name="Tassone E.E."/>
            <person name="Geib S.M."/>
            <person name="Hall B."/>
            <person name="Fabrick J.A."/>
            <person name="Brent C.S."/>
            <person name="Hull J.J."/>
        </authorList>
    </citation>
    <scope>NUCLEOTIDE SEQUENCE</scope>
</reference>
<evidence type="ECO:0000256" key="4">
    <source>
        <dbReference type="ARBA" id="ARBA00022803"/>
    </source>
</evidence>
<dbReference type="Gene3D" id="1.25.40.10">
    <property type="entry name" value="Tetratricopeptide repeat domain"/>
    <property type="match status" value="1"/>
</dbReference>
<accession>A0A146LPK0</accession>
<protein>
    <submittedName>
        <fullName evidence="6">AH receptor-interacting protein</fullName>
    </submittedName>
</protein>
<dbReference type="EMBL" id="GDHC01009933">
    <property type="protein sequence ID" value="JAQ08696.1"/>
    <property type="molecule type" value="Transcribed_RNA"/>
</dbReference>
<evidence type="ECO:0000256" key="1">
    <source>
        <dbReference type="ARBA" id="ARBA00004496"/>
    </source>
</evidence>
<evidence type="ECO:0000256" key="2">
    <source>
        <dbReference type="ARBA" id="ARBA00022490"/>
    </source>
</evidence>
<dbReference type="PANTHER" id="PTHR11242">
    <property type="entry name" value="ARYL HYDROCARBON RECEPTOR INTERACTING PROTEIN RELATED"/>
    <property type="match status" value="1"/>
</dbReference>
<keyword evidence="2" id="KW-0963">Cytoplasm</keyword>
<dbReference type="FunFam" id="1.25.40.10:FF:000052">
    <property type="entry name" value="Aryl-hydrocarbon-interacting protein-like 1"/>
    <property type="match status" value="1"/>
</dbReference>
<dbReference type="InterPro" id="IPR039663">
    <property type="entry name" value="AIP/AIPL1/TTC9"/>
</dbReference>
<evidence type="ECO:0000313" key="6">
    <source>
        <dbReference type="EMBL" id="JAQ08696.1"/>
    </source>
</evidence>
<dbReference type="Gene3D" id="3.10.50.40">
    <property type="match status" value="1"/>
</dbReference>
<feature type="domain" description="AIP/AIPL N-terminal FKBP-type PPIase" evidence="5">
    <location>
        <begin position="35"/>
        <end position="152"/>
    </location>
</feature>
<keyword evidence="3" id="KW-0677">Repeat</keyword>
<sequence>ISPSFVMQIGNFSHPKITKTIIHIGTQYKPISEGSKVKFHFVTKKCDDDKTEIDDSRKLGKPMELVIGKKFKLECWESMVQAMSINEVASFVVDKSLCHSYPLVSKTLRDAKFPEKTRNRHCCGQMAYAFEYQDLNDLMKKPVDLEFIFELLSIEEPGEYTQDTWQLTEADRLHEVPKLREEGNALFRAGKHKEAAEKYSRAIGFLDQLMLCEKPGDVEWKELNSKKIPILLNYAQCKLSLGQYYEVVEHCTTVLEHEPDNVKALYRRAKAHMAVWNKEEARKDLELLAKLDPSLLPCVNALLKDIEEMNKETENHLKQKLQGKLF</sequence>
<keyword evidence="6" id="KW-0675">Receptor</keyword>
<dbReference type="InterPro" id="IPR019734">
    <property type="entry name" value="TPR_rpt"/>
</dbReference>
<dbReference type="InterPro" id="IPR046357">
    <property type="entry name" value="PPIase_dom_sf"/>
</dbReference>